<protein>
    <submittedName>
        <fullName evidence="1">Uncharacterized protein</fullName>
    </submittedName>
</protein>
<accession>A0ABT8WFZ9</accession>
<name>A0ABT8WFZ9_9FLAO</name>
<sequence>MILRKAERSYKESITKLVPFKLKIRELFSSVLFEIGEKYPTKFNGLFDELFYQFYSFESWYKYDKFNQLGLSINHGLPNDKSREEYPSMCNSKYDVSHYLKAESSFLINWEEDFHITSFSEGDEEFIYQICLTVEEQYVKRVYLFYNILDEDFNRLLLHLKKVNERK</sequence>
<proteinExistence type="predicted"/>
<keyword evidence="2" id="KW-1185">Reference proteome</keyword>
<evidence type="ECO:0000313" key="2">
    <source>
        <dbReference type="Proteomes" id="UP001176883"/>
    </source>
</evidence>
<organism evidence="1 2">
    <name type="scientific">Flavivirga aquimarina</name>
    <dbReference type="NCBI Taxonomy" id="2027862"/>
    <lineage>
        <taxon>Bacteria</taxon>
        <taxon>Pseudomonadati</taxon>
        <taxon>Bacteroidota</taxon>
        <taxon>Flavobacteriia</taxon>
        <taxon>Flavobacteriales</taxon>
        <taxon>Flavobacteriaceae</taxon>
        <taxon>Flavivirga</taxon>
    </lineage>
</organism>
<dbReference type="EMBL" id="JAUOEK010000183">
    <property type="protein sequence ID" value="MDO5972007.1"/>
    <property type="molecule type" value="Genomic_DNA"/>
</dbReference>
<dbReference type="Proteomes" id="UP001176883">
    <property type="component" value="Unassembled WGS sequence"/>
</dbReference>
<evidence type="ECO:0000313" key="1">
    <source>
        <dbReference type="EMBL" id="MDO5972007.1"/>
    </source>
</evidence>
<reference evidence="1" key="1">
    <citation type="submission" date="2023-07" db="EMBL/GenBank/DDBJ databases">
        <title>Two novel species in the genus Flavivirga.</title>
        <authorList>
            <person name="Kwon K."/>
        </authorList>
    </citation>
    <scope>NUCLEOTIDE SEQUENCE</scope>
    <source>
        <strain evidence="1">KCTC 52353</strain>
    </source>
</reference>
<dbReference type="RefSeq" id="WP_303279725.1">
    <property type="nucleotide sequence ID" value="NZ_JAUOEK010000183.1"/>
</dbReference>
<gene>
    <name evidence="1" type="ORF">Q4Q35_19575</name>
</gene>
<comment type="caution">
    <text evidence="1">The sequence shown here is derived from an EMBL/GenBank/DDBJ whole genome shotgun (WGS) entry which is preliminary data.</text>
</comment>